<evidence type="ECO:0000313" key="5">
    <source>
        <dbReference type="EMBL" id="SFD28376.1"/>
    </source>
</evidence>
<keyword evidence="6" id="KW-1185">Reference proteome</keyword>
<dbReference type="InterPro" id="IPR016163">
    <property type="entry name" value="Ald_DH_C"/>
</dbReference>
<dbReference type="PANTHER" id="PTHR43353">
    <property type="entry name" value="SUCCINATE-SEMIALDEHYDE DEHYDROGENASE, MITOCHONDRIAL"/>
    <property type="match status" value="1"/>
</dbReference>
<evidence type="ECO:0000259" key="3">
    <source>
        <dbReference type="Pfam" id="PF00171"/>
    </source>
</evidence>
<dbReference type="InterPro" id="IPR015590">
    <property type="entry name" value="Aldehyde_DH_dom"/>
</dbReference>
<dbReference type="InterPro" id="IPR016161">
    <property type="entry name" value="Ald_DH/histidinol_DH"/>
</dbReference>
<dbReference type="STRING" id="728005.SAMN04488059_13620"/>
<name>A0A0F5PUP6_9HYPH</name>
<dbReference type="GO" id="GO:0016620">
    <property type="term" value="F:oxidoreductase activity, acting on the aldehyde or oxo group of donors, NAD or NADP as acceptor"/>
    <property type="evidence" value="ECO:0007669"/>
    <property type="project" value="InterPro"/>
</dbReference>
<dbReference type="FunFam" id="3.40.309.10:FF:000009">
    <property type="entry name" value="Aldehyde dehydrogenase A"/>
    <property type="match status" value="1"/>
</dbReference>
<comment type="similarity">
    <text evidence="1">Belongs to the aldehyde dehydrogenase family.</text>
</comment>
<dbReference type="Gene3D" id="3.40.605.10">
    <property type="entry name" value="Aldehyde Dehydrogenase, Chain A, domain 1"/>
    <property type="match status" value="1"/>
</dbReference>
<dbReference type="EMBL" id="FOMB01000036">
    <property type="protein sequence ID" value="SFD28376.1"/>
    <property type="molecule type" value="Genomic_DNA"/>
</dbReference>
<evidence type="ECO:0000313" key="6">
    <source>
        <dbReference type="Proteomes" id="UP000033519"/>
    </source>
</evidence>
<dbReference type="InterPro" id="IPR016162">
    <property type="entry name" value="Ald_DH_N"/>
</dbReference>
<dbReference type="CDD" id="cd07103">
    <property type="entry name" value="ALDH_F5_SSADH_GabD"/>
    <property type="match status" value="1"/>
</dbReference>
<dbReference type="Proteomes" id="UP000033519">
    <property type="component" value="Unassembled WGS sequence"/>
</dbReference>
<evidence type="ECO:0000256" key="2">
    <source>
        <dbReference type="ARBA" id="ARBA00023002"/>
    </source>
</evidence>
<sequence>MAQTASTHLRSYSYPDTKLFIDSRWREGAGGDWAQVKNPATGDTIGRVALAAPSDLEASVRAGKSAYETWSRVSAFDRALIMRRAADILRERVSEIAPLITMEQGKPIKEARSEVMFAAEVTDWFADEGRRTYGRAIPARGSDVSAIATMEPLGLIAGFTPWNYPLGQAIRKIAIALAAGCAIVIKVAEETPAAAAAMVQAFIDAGLPASTLQLVFGDPTQVSSHLISHPDVRGISFTGSTVVGRKLTAMAGQHLKRCVMELGGHAPAVVFADADLEAATETLAGDKFHNAGQACISPTRFLIEDAAHERFVERFSARAGAIQIGDGLDPQADMGPLANDRRVSALTALIDDAVAQGARLVTGGPATGKRGYFFHPTVLTDVPVHARIMNEEPFGPVAIINRFSTASEAIAEANRLPFALAAYGWSRDAAQIAFMQRHIRSGMLSINHNGLGLPEVPFGGIHDSGYGDEGGIEALREMMFSRFVSVRSQ</sequence>
<dbReference type="Pfam" id="PF00171">
    <property type="entry name" value="Aldedh"/>
    <property type="match status" value="1"/>
</dbReference>
<dbReference type="Proteomes" id="UP000182258">
    <property type="component" value="Unassembled WGS sequence"/>
</dbReference>
<feature type="domain" description="Aldehyde dehydrogenase" evidence="3">
    <location>
        <begin position="25"/>
        <end position="481"/>
    </location>
</feature>
<dbReference type="AlphaFoldDB" id="A0A0F5PUP6"/>
<dbReference type="EMBL" id="LAPV01000135">
    <property type="protein sequence ID" value="KKC32358.1"/>
    <property type="molecule type" value="Genomic_DNA"/>
</dbReference>
<dbReference type="PATRIC" id="fig|728005.3.peg.1072"/>
<dbReference type="FunFam" id="3.40.605.10:FF:000007">
    <property type="entry name" value="NAD/NADP-dependent betaine aldehyde dehydrogenase"/>
    <property type="match status" value="1"/>
</dbReference>
<reference evidence="5 7" key="2">
    <citation type="submission" date="2016-10" db="EMBL/GenBank/DDBJ databases">
        <authorList>
            <person name="de Groot N.N."/>
        </authorList>
    </citation>
    <scope>NUCLEOTIDE SEQUENCE [LARGE SCALE GENOMIC DNA]</scope>
    <source>
        <strain evidence="5 7">CGMCC 1.10210</strain>
    </source>
</reference>
<reference evidence="4 6" key="1">
    <citation type="submission" date="2015-03" db="EMBL/GenBank/DDBJ databases">
        <authorList>
            <person name="Lepp D."/>
            <person name="Hassan Y.I."/>
            <person name="Li X.-Z."/>
            <person name="Zhou T."/>
        </authorList>
    </citation>
    <scope>NUCLEOTIDE SEQUENCE [LARGE SCALE GENOMIC DNA]</scope>
    <source>
        <strain evidence="4 6">Cr7-05</strain>
    </source>
</reference>
<gene>
    <name evidence="5" type="ORF">SAMN04488059_13620</name>
    <name evidence="4" type="ORF">WH91_14470</name>
</gene>
<keyword evidence="2" id="KW-0560">Oxidoreductase</keyword>
<proteinExistence type="inferred from homology"/>
<evidence type="ECO:0000313" key="4">
    <source>
        <dbReference type="EMBL" id="KKC32358.1"/>
    </source>
</evidence>
<dbReference type="SUPFAM" id="SSF53720">
    <property type="entry name" value="ALDH-like"/>
    <property type="match status" value="1"/>
</dbReference>
<dbReference type="InterPro" id="IPR050740">
    <property type="entry name" value="Aldehyde_DH_Superfamily"/>
</dbReference>
<dbReference type="OrthoDB" id="9812625at2"/>
<dbReference type="PANTHER" id="PTHR43353:SF5">
    <property type="entry name" value="SUCCINATE-SEMIALDEHYDE DEHYDROGENASE, MITOCHONDRIAL"/>
    <property type="match status" value="1"/>
</dbReference>
<accession>A0A0F5PUP6</accession>
<dbReference type="Gene3D" id="3.40.309.10">
    <property type="entry name" value="Aldehyde Dehydrogenase, Chain A, domain 2"/>
    <property type="match status" value="1"/>
</dbReference>
<evidence type="ECO:0000256" key="1">
    <source>
        <dbReference type="ARBA" id="ARBA00009986"/>
    </source>
</evidence>
<protein>
    <submittedName>
        <fullName evidence="4 5">Aldehyde dehydrogenase</fullName>
    </submittedName>
</protein>
<dbReference type="RefSeq" id="WP_046171721.1">
    <property type="nucleotide sequence ID" value="NZ_FOMB01000036.1"/>
</dbReference>
<evidence type="ECO:0000313" key="7">
    <source>
        <dbReference type="Proteomes" id="UP000182258"/>
    </source>
</evidence>
<organism evidence="5 7">
    <name type="scientific">Devosia psychrophila</name>
    <dbReference type="NCBI Taxonomy" id="728005"/>
    <lineage>
        <taxon>Bacteria</taxon>
        <taxon>Pseudomonadati</taxon>
        <taxon>Pseudomonadota</taxon>
        <taxon>Alphaproteobacteria</taxon>
        <taxon>Hyphomicrobiales</taxon>
        <taxon>Devosiaceae</taxon>
        <taxon>Devosia</taxon>
    </lineage>
</organism>